<accession>A0AA39XTL5</accession>
<dbReference type="AlphaFoldDB" id="A0AA39XTL5"/>
<dbReference type="PANTHER" id="PTHR12652:SF23">
    <property type="entry name" value="MICROBODY (PEROXISOME) PROLIFERATION PROTEIN PEROXIN 11B (EUROFUNG)"/>
    <property type="match status" value="1"/>
</dbReference>
<protein>
    <submittedName>
        <fullName evidence="6">Uncharacterized protein</fullName>
    </submittedName>
</protein>
<evidence type="ECO:0000256" key="2">
    <source>
        <dbReference type="ARBA" id="ARBA00023136"/>
    </source>
</evidence>
<feature type="compositionally biased region" description="Basic and acidic residues" evidence="5">
    <location>
        <begin position="183"/>
        <end position="198"/>
    </location>
</feature>
<proteinExistence type="predicted"/>
<comment type="caution">
    <text evidence="6">The sequence shown here is derived from an EMBL/GenBank/DDBJ whole genome shotgun (WGS) entry which is preliminary data.</text>
</comment>
<evidence type="ECO:0000313" key="6">
    <source>
        <dbReference type="EMBL" id="KAK0640008.1"/>
    </source>
</evidence>
<gene>
    <name evidence="6" type="ORF">DIS24_g9774</name>
</gene>
<keyword evidence="3" id="KW-0576">Peroxisome</keyword>
<reference evidence="6" key="1">
    <citation type="submission" date="2023-06" db="EMBL/GenBank/DDBJ databases">
        <title>Multi-omics analyses reveal the molecular pathogenesis toolkit of Lasiodiplodia hormozganensis, a cross-kingdom pathogen.</title>
        <authorList>
            <person name="Felix C."/>
            <person name="Meneses R."/>
            <person name="Goncalves M.F.M."/>
            <person name="Tilleman L."/>
            <person name="Duarte A.S."/>
            <person name="Jorrin-Novo J.V."/>
            <person name="Van De Peer Y."/>
            <person name="Deforce D."/>
            <person name="Van Nieuwerburgh F."/>
            <person name="Esteves A.C."/>
            <person name="Alves A."/>
        </authorList>
    </citation>
    <scope>NUCLEOTIDE SEQUENCE</scope>
    <source>
        <strain evidence="6">CBS 339.90</strain>
    </source>
</reference>
<feature type="region of interest" description="Disordered" evidence="5">
    <location>
        <begin position="177"/>
        <end position="212"/>
    </location>
</feature>
<evidence type="ECO:0000256" key="4">
    <source>
        <dbReference type="ARBA" id="ARBA00046271"/>
    </source>
</evidence>
<keyword evidence="1" id="KW-0962">Peroxisome biogenesis</keyword>
<dbReference type="Pfam" id="PF05648">
    <property type="entry name" value="PEX11"/>
    <property type="match status" value="1"/>
</dbReference>
<sequence>MSLLEFTRFMNDAAALEKTLRLLQGFAQLSISIFASVQTEEAAQVVDISGALRKNFALGRRYFRIFKWIDCALIASDALRNNEALVDSEREGVLSLLNIAKWSYLGMFLLTESVTIVDALGVKKSSWAPLFFVESMRFWFYSIACSIILTCYDLYTTRNEIIRLQVELGAAKATAKNDASASTKEDAKTKEQSKEKPKPQPKKTPVQEKEHALKKARKTQHTLLRQLVGASCDLLTPGAVVDYTPVSPAVVAITSITSSLISQQDIWRKVNTK</sequence>
<dbReference type="Proteomes" id="UP001175001">
    <property type="component" value="Unassembled WGS sequence"/>
</dbReference>
<keyword evidence="2" id="KW-0472">Membrane</keyword>
<dbReference type="EMBL" id="JAUJDW010000092">
    <property type="protein sequence ID" value="KAK0640008.1"/>
    <property type="molecule type" value="Genomic_DNA"/>
</dbReference>
<evidence type="ECO:0000256" key="5">
    <source>
        <dbReference type="SAM" id="MobiDB-lite"/>
    </source>
</evidence>
<dbReference type="InterPro" id="IPR008733">
    <property type="entry name" value="PEX11"/>
</dbReference>
<keyword evidence="7" id="KW-1185">Reference proteome</keyword>
<evidence type="ECO:0000256" key="1">
    <source>
        <dbReference type="ARBA" id="ARBA00022593"/>
    </source>
</evidence>
<organism evidence="6 7">
    <name type="scientific">Lasiodiplodia hormozganensis</name>
    <dbReference type="NCBI Taxonomy" id="869390"/>
    <lineage>
        <taxon>Eukaryota</taxon>
        <taxon>Fungi</taxon>
        <taxon>Dikarya</taxon>
        <taxon>Ascomycota</taxon>
        <taxon>Pezizomycotina</taxon>
        <taxon>Dothideomycetes</taxon>
        <taxon>Dothideomycetes incertae sedis</taxon>
        <taxon>Botryosphaeriales</taxon>
        <taxon>Botryosphaeriaceae</taxon>
        <taxon>Lasiodiplodia</taxon>
    </lineage>
</organism>
<dbReference type="PANTHER" id="PTHR12652">
    <property type="entry name" value="PEROXISOMAL BIOGENESIS FACTOR 11"/>
    <property type="match status" value="1"/>
</dbReference>
<name>A0AA39XTL5_9PEZI</name>
<comment type="subcellular location">
    <subcellularLocation>
        <location evidence="4">Peroxisome membrane</location>
    </subcellularLocation>
</comment>
<dbReference type="GO" id="GO:0005778">
    <property type="term" value="C:peroxisomal membrane"/>
    <property type="evidence" value="ECO:0007669"/>
    <property type="project" value="UniProtKB-SubCell"/>
</dbReference>
<evidence type="ECO:0000256" key="3">
    <source>
        <dbReference type="ARBA" id="ARBA00023140"/>
    </source>
</evidence>
<evidence type="ECO:0000313" key="7">
    <source>
        <dbReference type="Proteomes" id="UP001175001"/>
    </source>
</evidence>
<dbReference type="GO" id="GO:0016559">
    <property type="term" value="P:peroxisome fission"/>
    <property type="evidence" value="ECO:0007669"/>
    <property type="project" value="InterPro"/>
</dbReference>